<dbReference type="EMBL" id="MDYQ01000004">
    <property type="protein sequence ID" value="PRP89332.1"/>
    <property type="molecule type" value="Genomic_DNA"/>
</dbReference>
<accession>A0A2P6NZG3</accession>
<dbReference type="Proteomes" id="UP000241769">
    <property type="component" value="Unassembled WGS sequence"/>
</dbReference>
<evidence type="ECO:0000313" key="1">
    <source>
        <dbReference type="EMBL" id="PRP89332.1"/>
    </source>
</evidence>
<organism evidence="1 2">
    <name type="scientific">Planoprotostelium fungivorum</name>
    <dbReference type="NCBI Taxonomy" id="1890364"/>
    <lineage>
        <taxon>Eukaryota</taxon>
        <taxon>Amoebozoa</taxon>
        <taxon>Evosea</taxon>
        <taxon>Variosea</taxon>
        <taxon>Cavosteliida</taxon>
        <taxon>Cavosteliaceae</taxon>
        <taxon>Planoprotostelium</taxon>
    </lineage>
</organism>
<evidence type="ECO:0000313" key="2">
    <source>
        <dbReference type="Proteomes" id="UP000241769"/>
    </source>
</evidence>
<name>A0A2P6NZG3_9EUKA</name>
<keyword evidence="2" id="KW-1185">Reference proteome</keyword>
<protein>
    <submittedName>
        <fullName evidence="1">Uncharacterized protein</fullName>
    </submittedName>
</protein>
<dbReference type="AlphaFoldDB" id="A0A2P6NZG3"/>
<dbReference type="InParanoid" id="A0A2P6NZG3"/>
<proteinExistence type="predicted"/>
<comment type="caution">
    <text evidence="1">The sequence shown here is derived from an EMBL/GenBank/DDBJ whole genome shotgun (WGS) entry which is preliminary data.</text>
</comment>
<reference evidence="1 2" key="1">
    <citation type="journal article" date="2018" name="Genome Biol. Evol.">
        <title>Multiple Roots of Fruiting Body Formation in Amoebozoa.</title>
        <authorList>
            <person name="Hillmann F."/>
            <person name="Forbes G."/>
            <person name="Novohradska S."/>
            <person name="Ferling I."/>
            <person name="Riege K."/>
            <person name="Groth M."/>
            <person name="Westermann M."/>
            <person name="Marz M."/>
            <person name="Spaller T."/>
            <person name="Winckler T."/>
            <person name="Schaap P."/>
            <person name="Glockner G."/>
        </authorList>
    </citation>
    <scope>NUCLEOTIDE SEQUENCE [LARGE SCALE GENOMIC DNA]</scope>
    <source>
        <strain evidence="1 2">Jena</strain>
    </source>
</reference>
<gene>
    <name evidence="1" type="ORF">PROFUN_02206</name>
</gene>
<sequence length="46" mass="5041">MAGALLEYDRFSPKSADLSTQLAEILRIRVGAFGCIQGATIREKRS</sequence>